<sequence length="86" mass="9952">MKKVPQQDGTREKTRQIQNSKRSSAGRSGHKTKKGTAQLHSAEEDRFSEAPEGERKARLHGDRRDHPQSSRAFVRVHKKREKHIRS</sequence>
<proteinExistence type="predicted"/>
<dbReference type="AlphaFoldDB" id="A0A8X6PQH5"/>
<dbReference type="EMBL" id="BMAW01071633">
    <property type="protein sequence ID" value="GFT78954.1"/>
    <property type="molecule type" value="Genomic_DNA"/>
</dbReference>
<feature type="compositionally biased region" description="Basic and acidic residues" evidence="1">
    <location>
        <begin position="41"/>
        <end position="68"/>
    </location>
</feature>
<feature type="compositionally biased region" description="Polar residues" evidence="1">
    <location>
        <begin position="16"/>
        <end position="26"/>
    </location>
</feature>
<reference evidence="2" key="1">
    <citation type="submission" date="2020-08" db="EMBL/GenBank/DDBJ databases">
        <title>Multicomponent nature underlies the extraordinary mechanical properties of spider dragline silk.</title>
        <authorList>
            <person name="Kono N."/>
            <person name="Nakamura H."/>
            <person name="Mori M."/>
            <person name="Yoshida Y."/>
            <person name="Ohtoshi R."/>
            <person name="Malay A.D."/>
            <person name="Moran D.A.P."/>
            <person name="Tomita M."/>
            <person name="Numata K."/>
            <person name="Arakawa K."/>
        </authorList>
    </citation>
    <scope>NUCLEOTIDE SEQUENCE</scope>
</reference>
<feature type="region of interest" description="Disordered" evidence="1">
    <location>
        <begin position="1"/>
        <end position="86"/>
    </location>
</feature>
<accession>A0A8X6PQH5</accession>
<evidence type="ECO:0000313" key="3">
    <source>
        <dbReference type="Proteomes" id="UP000887013"/>
    </source>
</evidence>
<gene>
    <name evidence="2" type="ORF">NPIL_385471</name>
</gene>
<organism evidence="2 3">
    <name type="scientific">Nephila pilipes</name>
    <name type="common">Giant wood spider</name>
    <name type="synonym">Nephila maculata</name>
    <dbReference type="NCBI Taxonomy" id="299642"/>
    <lineage>
        <taxon>Eukaryota</taxon>
        <taxon>Metazoa</taxon>
        <taxon>Ecdysozoa</taxon>
        <taxon>Arthropoda</taxon>
        <taxon>Chelicerata</taxon>
        <taxon>Arachnida</taxon>
        <taxon>Araneae</taxon>
        <taxon>Araneomorphae</taxon>
        <taxon>Entelegynae</taxon>
        <taxon>Araneoidea</taxon>
        <taxon>Nephilidae</taxon>
        <taxon>Nephila</taxon>
    </lineage>
</organism>
<evidence type="ECO:0000313" key="2">
    <source>
        <dbReference type="EMBL" id="GFT78954.1"/>
    </source>
</evidence>
<name>A0A8X6PQH5_NEPPI</name>
<feature type="compositionally biased region" description="Basic residues" evidence="1">
    <location>
        <begin position="74"/>
        <end position="86"/>
    </location>
</feature>
<comment type="caution">
    <text evidence="2">The sequence shown here is derived from an EMBL/GenBank/DDBJ whole genome shotgun (WGS) entry which is preliminary data.</text>
</comment>
<protein>
    <submittedName>
        <fullName evidence="2">Uncharacterized protein</fullName>
    </submittedName>
</protein>
<dbReference type="Proteomes" id="UP000887013">
    <property type="component" value="Unassembled WGS sequence"/>
</dbReference>
<evidence type="ECO:0000256" key="1">
    <source>
        <dbReference type="SAM" id="MobiDB-lite"/>
    </source>
</evidence>
<keyword evidence="3" id="KW-1185">Reference proteome</keyword>